<dbReference type="InterPro" id="IPR015919">
    <property type="entry name" value="Cadherin-like_sf"/>
</dbReference>
<comment type="caution">
    <text evidence="3">The sequence shown here is derived from an EMBL/GenBank/DDBJ whole genome shotgun (WGS) entry which is preliminary data.</text>
</comment>
<keyword evidence="1" id="KW-0732">Signal</keyword>
<reference evidence="3 4" key="1">
    <citation type="submission" date="2018-09" db="EMBL/GenBank/DDBJ databases">
        <title>Genomic Encyclopedia of Archaeal and Bacterial Type Strains, Phase II (KMG-II): from individual species to whole genera.</title>
        <authorList>
            <person name="Goeker M."/>
        </authorList>
    </citation>
    <scope>NUCLEOTIDE SEQUENCE [LARGE SCALE GENOMIC DNA]</scope>
    <source>
        <strain evidence="3 4">DSM 21950</strain>
    </source>
</reference>
<dbReference type="GO" id="GO:0016020">
    <property type="term" value="C:membrane"/>
    <property type="evidence" value="ECO:0007669"/>
    <property type="project" value="InterPro"/>
</dbReference>
<dbReference type="Gene3D" id="2.60.40.60">
    <property type="entry name" value="Cadherins"/>
    <property type="match status" value="1"/>
</dbReference>
<dbReference type="Gene3D" id="2.60.40.10">
    <property type="entry name" value="Immunoglobulins"/>
    <property type="match status" value="1"/>
</dbReference>
<organism evidence="3 4">
    <name type="scientific">Marinifilum flexuosum</name>
    <dbReference type="NCBI Taxonomy" id="1117708"/>
    <lineage>
        <taxon>Bacteria</taxon>
        <taxon>Pseudomonadati</taxon>
        <taxon>Bacteroidota</taxon>
        <taxon>Bacteroidia</taxon>
        <taxon>Marinilabiliales</taxon>
        <taxon>Marinifilaceae</taxon>
    </lineage>
</organism>
<dbReference type="PROSITE" id="PS50268">
    <property type="entry name" value="CADHERIN_2"/>
    <property type="match status" value="1"/>
</dbReference>
<dbReference type="InterPro" id="IPR006626">
    <property type="entry name" value="PbH1"/>
</dbReference>
<dbReference type="RefSeq" id="WP_120238877.1">
    <property type="nucleotide sequence ID" value="NZ_RAPQ01000008.1"/>
</dbReference>
<dbReference type="SUPFAM" id="SSF49313">
    <property type="entry name" value="Cadherin-like"/>
    <property type="match status" value="2"/>
</dbReference>
<dbReference type="InterPro" id="IPR013783">
    <property type="entry name" value="Ig-like_fold"/>
</dbReference>
<dbReference type="InterPro" id="IPR039448">
    <property type="entry name" value="Beta_helix"/>
</dbReference>
<dbReference type="SMART" id="SM00710">
    <property type="entry name" value="PbH1"/>
    <property type="match status" value="15"/>
</dbReference>
<dbReference type="InterPro" id="IPR059226">
    <property type="entry name" value="Choice_anch_Q_dom"/>
</dbReference>
<dbReference type="EMBL" id="RAPQ01000008">
    <property type="protein sequence ID" value="RKE04068.1"/>
    <property type="molecule type" value="Genomic_DNA"/>
</dbReference>
<evidence type="ECO:0000313" key="4">
    <source>
        <dbReference type="Proteomes" id="UP000284531"/>
    </source>
</evidence>
<dbReference type="NCBIfam" id="NF041518">
    <property type="entry name" value="choice_anch_Q"/>
    <property type="match status" value="4"/>
</dbReference>
<dbReference type="OrthoDB" id="8901262at2"/>
<dbReference type="SMART" id="SM00736">
    <property type="entry name" value="CADG"/>
    <property type="match status" value="2"/>
</dbReference>
<dbReference type="InterPro" id="IPR006644">
    <property type="entry name" value="Cadg"/>
</dbReference>
<name>A0A419X8I2_9BACT</name>
<sequence>MKYRELIKTILVSTLLSISWVLNAQTNISGEVNGVWTKEKSPYLIDGDISVPQDNKLTIEPGVKVKFTGYYKVDIKGTLLAIGTANEMIHFTVADASGWNNRDTNDGGWGGIRFDRTQASDTSKIEFCKFEYGKAMGSGWEEDNAGGAIFIDGFSRLRIQNSIFTNNWARWNGGAIYCDGANPVFENLLIYNNKAERSGGGICIESNSSAKPELINLTITKNVSEKGGGISCDWGCSPNVINTIIWDNDASSGSQIYLSEENADPNFINCIVEGGTSFFGGNGSYLNFNGKFENCMKVNPQFVNPEAFNFQLKNNSHAINTGKLFDPKLADHTDINGKKRLYGSDIDMGAYECQSAPVNRIPILKDLPNLQTKVDTPVEFEVSFFDPDSNDNHKVTVSTNVSGTEVVKLGSEANPAKYKVVQPSGWRGTMTVSVQVVDDSKQTYNLNTKSFNIKVANNLNAGGDITENTVWDADTISVISNIKIHDDVLLEISAGTIVEFQGKYGINVFGTIAAIGNKTDSIVFRGKDNSTKWSGIQFVNDWAGAGGVMNDNDSTKFVNCVFTGVSNYNEIKGAIYMRSYSKVLIKGCRISNNVSGYGAITCYSGSHPRIDGNLISYNEANQHGGGIWCDQSSPVIVNNTIIHNGHVHVPQLGGGIALQNSNAYIANNVIAHNLAHSSGGGISCYYSSNPKIINNTISNNSAYSEGYSGGYGGGIACDDNSKPEIINCILWNNTNKEGNDQLHLFTKDNFPSIQHCVIQGGLEGISDLSVDALNELKKLSKNNLTQDPEYRNAESLDFNLQSNSPCIDRGTADTTGLSLPKMDYLGKPRIANESIDIGAIEYQGKSTNKKPLLERHDAVSSLVNAPIEMYVIFEDLDDGDTHTISVVSDHPDVKIERINGNTSGSTYNIVPTENWTGSANITVKVTDNSGESNASDSYSYPLTIMETACGDILGNTIWSQDTVKVTCDVTVSENATLQIKAGTVIEFQNHDRLNVYGKLMALGTLNDSIRFTVKDTSKYSQYYSHTGWNGVRFYNNQKDTSVLEYTRFEYGKAKKEGDYYHEDNSGGAVYISDYKNINISNCYFYRNYSDQGGSAIYSKNGSPVISQCKFHKNKARTGTIVVNRKAQLIDNLISNNTSSEMAAGIICADSTLIKGNRIVNNEGSGMRITGSPIILNTIICNNSGVGISTYDCNSKKISNIIVYNNGSDEHGFALNMWTSYLDIYNSVIKGGIDAGWGYPTFYNCSLDVNGDYSKDHNDVNCIYSEPGFVSPSAGSGKEYDAIKADWSLLATSTCINSGIDPNIEEFDTDIVGNPRVMHGTIDIGPFEYQLKPANRRPLIEKMDDKKIPPFSEMELAVYFSDQDEEDLHSISIKSNTPHVKITELSGDTIGSTFNVVSPDEWYGTAQITIEVKDNSESENSIALDTVNVTVTNRLCGHITNNSKWFGDKVKISCPLTIDDEVTLRIMPGINVEFEKDASLEVIGALLAEGNKTDSIVFTAENRENGWMGINFKNGFYAYGHPSGVMDDTCKLSYCKFEYCKSQVLFVDDFDKLLVSNSRFVNNQGSCIKIYEASPTIIDNVFELNSTTYYESGTIWIERYSNPIIRRNIIRNNSALLGGGINCDYHSNPLIANNLIYGNSANSGGGIYCTQSSPTIVNNTIVNNTANNGAGIYCSYSEPGLYNSIVWGNEATEDTYQIYRHKNAGKISNCMIPEDGLYLDGDNKKTGLIISKSPNFVNESAHDYHLASNSYCINTGSNDYCEQNNITLDLFGNSRFNEERSDMGAYEFQGVPDEMNPIVVALSSEQIYENKPIRTLVGLLSTLDPNVKDTHAYSIEKEEGEDSEFMIVGDSLFSAMEFDYETQNNYSISIVSTDQTGRSVSHEFTIAIRNANDFPILLNPIPDVIGSDEEEFYFKIPENTFYKDEYETLKYTAKLVDSNFLPSWLSFDQYRGIFTSSNPEAGTYNIEVTANDWQYTSEPDTFLLTITGIPTSVDEIPEINQIVVYPNPSSRYFYVKGISSDITRYKVINMYGRVILEKDIIDQNSILKINLSNYPDGLYLLQLIGKSKSKTYKLIKG</sequence>
<gene>
    <name evidence="3" type="ORF">BXY64_1082</name>
</gene>
<accession>A0A419X8I2</accession>
<dbReference type="InterPro" id="IPR012334">
    <property type="entry name" value="Pectin_lyas_fold"/>
</dbReference>
<dbReference type="NCBIfam" id="TIGR04183">
    <property type="entry name" value="Por_Secre_tail"/>
    <property type="match status" value="1"/>
</dbReference>
<dbReference type="GO" id="GO:0005509">
    <property type="term" value="F:calcium ion binding"/>
    <property type="evidence" value="ECO:0007669"/>
    <property type="project" value="InterPro"/>
</dbReference>
<dbReference type="Pfam" id="PF05345">
    <property type="entry name" value="He_PIG"/>
    <property type="match status" value="1"/>
</dbReference>
<dbReference type="Gene3D" id="2.160.20.10">
    <property type="entry name" value="Single-stranded right-handed beta-helix, Pectin lyase-like"/>
    <property type="match status" value="4"/>
</dbReference>
<evidence type="ECO:0000259" key="2">
    <source>
        <dbReference type="PROSITE" id="PS50268"/>
    </source>
</evidence>
<dbReference type="InterPro" id="IPR026444">
    <property type="entry name" value="Secre_tail"/>
</dbReference>
<dbReference type="Proteomes" id="UP000284531">
    <property type="component" value="Unassembled WGS sequence"/>
</dbReference>
<dbReference type="GO" id="GO:0007156">
    <property type="term" value="P:homophilic cell adhesion via plasma membrane adhesion molecules"/>
    <property type="evidence" value="ECO:0007669"/>
    <property type="project" value="InterPro"/>
</dbReference>
<dbReference type="NCBIfam" id="TIGR03804">
    <property type="entry name" value="para_beta_helix"/>
    <property type="match status" value="1"/>
</dbReference>
<dbReference type="Pfam" id="PF18962">
    <property type="entry name" value="Por_Secre_tail"/>
    <property type="match status" value="1"/>
</dbReference>
<dbReference type="PANTHER" id="PTHR11319">
    <property type="entry name" value="G PROTEIN-COUPLED RECEPTOR-RELATED"/>
    <property type="match status" value="1"/>
</dbReference>
<feature type="domain" description="Cadherin" evidence="2">
    <location>
        <begin position="1805"/>
        <end position="1896"/>
    </location>
</feature>
<dbReference type="InterPro" id="IPR022441">
    <property type="entry name" value="Para_beta_helix_rpt-2"/>
</dbReference>
<evidence type="ECO:0000256" key="1">
    <source>
        <dbReference type="SAM" id="SignalP"/>
    </source>
</evidence>
<proteinExistence type="predicted"/>
<dbReference type="InterPro" id="IPR002126">
    <property type="entry name" value="Cadherin-like_dom"/>
</dbReference>
<protein>
    <submittedName>
        <fullName evidence="3">Putative secreted protein (Por secretion system target)</fullName>
    </submittedName>
</protein>
<dbReference type="SUPFAM" id="SSF51126">
    <property type="entry name" value="Pectin lyase-like"/>
    <property type="match status" value="4"/>
</dbReference>
<dbReference type="InterPro" id="IPR011050">
    <property type="entry name" value="Pectin_lyase_fold/virulence"/>
</dbReference>
<feature type="signal peptide" evidence="1">
    <location>
        <begin position="1"/>
        <end position="24"/>
    </location>
</feature>
<dbReference type="Pfam" id="PF13229">
    <property type="entry name" value="Beta_helix"/>
    <property type="match status" value="4"/>
</dbReference>
<feature type="chain" id="PRO_5019362483" evidence="1">
    <location>
        <begin position="25"/>
        <end position="2076"/>
    </location>
</feature>
<keyword evidence="4" id="KW-1185">Reference proteome</keyword>
<dbReference type="PANTHER" id="PTHR11319:SF35">
    <property type="entry name" value="OUTER MEMBRANE PROTEIN PMPC-RELATED"/>
    <property type="match status" value="1"/>
</dbReference>
<evidence type="ECO:0000313" key="3">
    <source>
        <dbReference type="EMBL" id="RKE04068.1"/>
    </source>
</evidence>